<dbReference type="Proteomes" id="UP001148299">
    <property type="component" value="Unassembled WGS sequence"/>
</dbReference>
<dbReference type="Pfam" id="PF00651">
    <property type="entry name" value="BTB"/>
    <property type="match status" value="1"/>
</dbReference>
<reference evidence="3" key="1">
    <citation type="submission" date="2022-12" db="EMBL/GenBank/DDBJ databases">
        <authorList>
            <person name="Petersen C."/>
        </authorList>
    </citation>
    <scope>NUCLEOTIDE SEQUENCE</scope>
    <source>
        <strain evidence="3">IBT 35675</strain>
    </source>
</reference>
<dbReference type="AlphaFoldDB" id="A0A9W9RAT1"/>
<dbReference type="EMBL" id="JAPZBR010000005">
    <property type="protein sequence ID" value="KAJ5354043.1"/>
    <property type="molecule type" value="Genomic_DNA"/>
</dbReference>
<keyword evidence="4" id="KW-1185">Reference proteome</keyword>
<name>A0A9W9RAT1_PENBR</name>
<reference evidence="3" key="2">
    <citation type="journal article" date="2023" name="IMA Fungus">
        <title>Comparative genomic study of the Penicillium genus elucidates a diverse pangenome and 15 lateral gene transfer events.</title>
        <authorList>
            <person name="Petersen C."/>
            <person name="Sorensen T."/>
            <person name="Nielsen M.R."/>
            <person name="Sondergaard T.E."/>
            <person name="Sorensen J.L."/>
            <person name="Fitzpatrick D.A."/>
            <person name="Frisvad J.C."/>
            <person name="Nielsen K.L."/>
        </authorList>
    </citation>
    <scope>NUCLEOTIDE SEQUENCE</scope>
    <source>
        <strain evidence="3">IBT 35675</strain>
    </source>
</reference>
<evidence type="ECO:0000256" key="1">
    <source>
        <dbReference type="SAM" id="MobiDB-lite"/>
    </source>
</evidence>
<evidence type="ECO:0000313" key="3">
    <source>
        <dbReference type="EMBL" id="KAJ5354043.1"/>
    </source>
</evidence>
<dbReference type="Gene3D" id="3.30.710.10">
    <property type="entry name" value="Potassium Channel Kv1.1, Chain A"/>
    <property type="match status" value="1"/>
</dbReference>
<protein>
    <recommendedName>
        <fullName evidence="2">BTB domain-containing protein</fullName>
    </recommendedName>
</protein>
<accession>A0A9W9RAT1</accession>
<dbReference type="InterPro" id="IPR011333">
    <property type="entry name" value="SKP1/BTB/POZ_sf"/>
</dbReference>
<proteinExistence type="predicted"/>
<feature type="domain" description="BTB" evidence="2">
    <location>
        <begin position="60"/>
        <end position="141"/>
    </location>
</feature>
<dbReference type="InterPro" id="IPR000210">
    <property type="entry name" value="BTB/POZ_dom"/>
</dbReference>
<sequence length="214" mass="23622">MTDDPKSPSLSAETKNKLGEQGILQDSSASGAPSLYDNAAECPDDDSPTVYIQVSAKHIMLASPVFKAMLTGGWKESVQISQKGYVEVMADGWDLESFFLILRIIHGQYYQVQRNVTLETLAKVAVIADFYGCKEALHVMADIWVTGLQEKIPDEYCRDLLLWVMDILSEGQINGWGLPIPKEVLGMMNEGRQGPTGNLLQCLRGLKNALLSQQ</sequence>
<evidence type="ECO:0000313" key="4">
    <source>
        <dbReference type="Proteomes" id="UP001148299"/>
    </source>
</evidence>
<feature type="region of interest" description="Disordered" evidence="1">
    <location>
        <begin position="1"/>
        <end position="39"/>
    </location>
</feature>
<dbReference type="SUPFAM" id="SSF54695">
    <property type="entry name" value="POZ domain"/>
    <property type="match status" value="1"/>
</dbReference>
<evidence type="ECO:0000259" key="2">
    <source>
        <dbReference type="Pfam" id="PF00651"/>
    </source>
</evidence>
<comment type="caution">
    <text evidence="3">The sequence shown here is derived from an EMBL/GenBank/DDBJ whole genome shotgun (WGS) entry which is preliminary data.</text>
</comment>
<organism evidence="3 4">
    <name type="scientific">Penicillium brevicompactum</name>
    <dbReference type="NCBI Taxonomy" id="5074"/>
    <lineage>
        <taxon>Eukaryota</taxon>
        <taxon>Fungi</taxon>
        <taxon>Dikarya</taxon>
        <taxon>Ascomycota</taxon>
        <taxon>Pezizomycotina</taxon>
        <taxon>Eurotiomycetes</taxon>
        <taxon>Eurotiomycetidae</taxon>
        <taxon>Eurotiales</taxon>
        <taxon>Aspergillaceae</taxon>
        <taxon>Penicillium</taxon>
    </lineage>
</organism>
<gene>
    <name evidence="3" type="ORF">N7541_006607</name>
</gene>